<feature type="chain" id="PRO_5044988961" description="Thiol:disulfide interchange protein" evidence="7">
    <location>
        <begin position="21"/>
        <end position="348"/>
    </location>
</feature>
<proteinExistence type="inferred from homology"/>
<dbReference type="InterPro" id="IPR012336">
    <property type="entry name" value="Thioredoxin-like_fold"/>
</dbReference>
<dbReference type="SUPFAM" id="SSF52833">
    <property type="entry name" value="Thioredoxin-like"/>
    <property type="match status" value="1"/>
</dbReference>
<comment type="function">
    <text evidence="7">Required for disulfide bond formation in some periplasmic proteins. Acts by transferring its disulfide bond to other proteins and is reduced in the process.</text>
</comment>
<dbReference type="PROSITE" id="PS51257">
    <property type="entry name" value="PROKAR_LIPOPROTEIN"/>
    <property type="match status" value="1"/>
</dbReference>
<gene>
    <name evidence="11" type="ORF">GCM10023150_13610</name>
</gene>
<dbReference type="Gene3D" id="3.10.450.70">
    <property type="entry name" value="Disulphide bond isomerase, DsbC/G, N-terminal"/>
    <property type="match status" value="1"/>
</dbReference>
<keyword evidence="4 7" id="KW-0574">Periplasm</keyword>
<feature type="signal peptide" evidence="7">
    <location>
        <begin position="1"/>
        <end position="20"/>
    </location>
</feature>
<sequence length="348" mass="38496">MNSKSLALFSLLSLALGVTACDNAASDNTTDEKVQKISNKASEEGALKPSSKVSKDATESEKTSAKIESANQETETVAQVKPVKETSNQAPREENAGASKRTDVRTKPLQDVTVLDSQQISDLLRNKFPSANIQHIAPSEIDGLYSFVLQGDLYYISNNGKYLIKGQVLDISTPKVRNLSSERMAEIQKKESPMRMKEINSLDESDMVVFKAPNEKHVITIFTDVDCGFCQKMHRERQNYLDLGITLRYLAFPRAGLDSKSAAKLEGIWCAADQQTAMTEAKIQNKYRTGNCQTPFKEHMALVRKFGLNGTPGIILENGDLIGGYLPAEVLNRRLTELSSEQEKVANR</sequence>
<evidence type="ECO:0000256" key="5">
    <source>
        <dbReference type="ARBA" id="ARBA00023157"/>
    </source>
</evidence>
<dbReference type="InterPro" id="IPR018950">
    <property type="entry name" value="DiS-bond_isomerase_DsbC/G_N"/>
</dbReference>
<evidence type="ECO:0000256" key="3">
    <source>
        <dbReference type="ARBA" id="ARBA00022729"/>
    </source>
</evidence>
<dbReference type="PANTHER" id="PTHR35272">
    <property type="entry name" value="THIOL:DISULFIDE INTERCHANGE PROTEIN DSBC-RELATED"/>
    <property type="match status" value="1"/>
</dbReference>
<dbReference type="Pfam" id="PF10411">
    <property type="entry name" value="DsbC_N"/>
    <property type="match status" value="1"/>
</dbReference>
<evidence type="ECO:0000259" key="10">
    <source>
        <dbReference type="Pfam" id="PF13098"/>
    </source>
</evidence>
<evidence type="ECO:0000256" key="6">
    <source>
        <dbReference type="ARBA" id="ARBA00023284"/>
    </source>
</evidence>
<dbReference type="Proteomes" id="UP001501294">
    <property type="component" value="Unassembled WGS sequence"/>
</dbReference>
<comment type="subcellular location">
    <subcellularLocation>
        <location evidence="1 7">Periplasm</location>
    </subcellularLocation>
</comment>
<evidence type="ECO:0000259" key="9">
    <source>
        <dbReference type="Pfam" id="PF10411"/>
    </source>
</evidence>
<name>A0ABP8I1S8_9GAMM</name>
<dbReference type="SUPFAM" id="SSF54423">
    <property type="entry name" value="DsbC/DsbG N-terminal domain-like"/>
    <property type="match status" value="1"/>
</dbReference>
<feature type="compositionally biased region" description="Basic and acidic residues" evidence="8">
    <location>
        <begin position="53"/>
        <end position="65"/>
    </location>
</feature>
<comment type="similarity">
    <text evidence="2 7">Belongs to the thioredoxin family. DsbC subfamily.</text>
</comment>
<dbReference type="Gene3D" id="3.40.30.10">
    <property type="entry name" value="Glutaredoxin"/>
    <property type="match status" value="1"/>
</dbReference>
<evidence type="ECO:0000256" key="7">
    <source>
        <dbReference type="RuleBase" id="RU364038"/>
    </source>
</evidence>
<organism evidence="11 12">
    <name type="scientific">Kangiella taiwanensis</name>
    <dbReference type="NCBI Taxonomy" id="1079179"/>
    <lineage>
        <taxon>Bacteria</taxon>
        <taxon>Pseudomonadati</taxon>
        <taxon>Pseudomonadota</taxon>
        <taxon>Gammaproteobacteria</taxon>
        <taxon>Kangiellales</taxon>
        <taxon>Kangiellaceae</taxon>
        <taxon>Kangiella</taxon>
    </lineage>
</organism>
<keyword evidence="5" id="KW-1015">Disulfide bond</keyword>
<evidence type="ECO:0000256" key="8">
    <source>
        <dbReference type="SAM" id="MobiDB-lite"/>
    </source>
</evidence>
<evidence type="ECO:0000256" key="4">
    <source>
        <dbReference type="ARBA" id="ARBA00022764"/>
    </source>
</evidence>
<keyword evidence="6 7" id="KW-0676">Redox-active center</keyword>
<evidence type="ECO:0000313" key="11">
    <source>
        <dbReference type="EMBL" id="GAA4349307.1"/>
    </source>
</evidence>
<dbReference type="InterPro" id="IPR051470">
    <property type="entry name" value="Thiol:disulfide_interchange"/>
</dbReference>
<reference evidence="12" key="1">
    <citation type="journal article" date="2019" name="Int. J. Syst. Evol. Microbiol.">
        <title>The Global Catalogue of Microorganisms (GCM) 10K type strain sequencing project: providing services to taxonomists for standard genome sequencing and annotation.</title>
        <authorList>
            <consortium name="The Broad Institute Genomics Platform"/>
            <consortium name="The Broad Institute Genome Sequencing Center for Infectious Disease"/>
            <person name="Wu L."/>
            <person name="Ma J."/>
        </authorList>
    </citation>
    <scope>NUCLEOTIDE SEQUENCE [LARGE SCALE GENOMIC DNA]</scope>
    <source>
        <strain evidence="12">JCM 17727</strain>
    </source>
</reference>
<feature type="region of interest" description="Disordered" evidence="8">
    <location>
        <begin position="24"/>
        <end position="110"/>
    </location>
</feature>
<keyword evidence="12" id="KW-1185">Reference proteome</keyword>
<evidence type="ECO:0000313" key="12">
    <source>
        <dbReference type="Proteomes" id="UP001501294"/>
    </source>
</evidence>
<dbReference type="CDD" id="cd03020">
    <property type="entry name" value="DsbA_DsbC_DsbG"/>
    <property type="match status" value="1"/>
</dbReference>
<feature type="compositionally biased region" description="Basic and acidic residues" evidence="8">
    <location>
        <begin position="30"/>
        <end position="46"/>
    </location>
</feature>
<feature type="domain" description="Disulphide bond isomerase DsbC/G N-terminal" evidence="9">
    <location>
        <begin position="116"/>
        <end position="179"/>
    </location>
</feature>
<evidence type="ECO:0000256" key="2">
    <source>
        <dbReference type="ARBA" id="ARBA00009813"/>
    </source>
</evidence>
<evidence type="ECO:0000256" key="1">
    <source>
        <dbReference type="ARBA" id="ARBA00004418"/>
    </source>
</evidence>
<feature type="domain" description="Thioredoxin-like fold" evidence="10">
    <location>
        <begin position="212"/>
        <end position="334"/>
    </location>
</feature>
<accession>A0ABP8I1S8</accession>
<dbReference type="EMBL" id="BAABFU010000002">
    <property type="protein sequence ID" value="GAA4349307.1"/>
    <property type="molecule type" value="Genomic_DNA"/>
</dbReference>
<dbReference type="Pfam" id="PF13098">
    <property type="entry name" value="Thioredoxin_2"/>
    <property type="match status" value="1"/>
</dbReference>
<protein>
    <recommendedName>
        <fullName evidence="7">Thiol:disulfide interchange protein</fullName>
    </recommendedName>
</protein>
<dbReference type="PANTHER" id="PTHR35272:SF3">
    <property type="entry name" value="THIOL:DISULFIDE INTERCHANGE PROTEIN DSBC"/>
    <property type="match status" value="1"/>
</dbReference>
<keyword evidence="3 7" id="KW-0732">Signal</keyword>
<dbReference type="InterPro" id="IPR036249">
    <property type="entry name" value="Thioredoxin-like_sf"/>
</dbReference>
<dbReference type="InterPro" id="IPR033954">
    <property type="entry name" value="DiS-bond_Isoase_DsbC/G"/>
</dbReference>
<feature type="compositionally biased region" description="Basic and acidic residues" evidence="8">
    <location>
        <begin position="91"/>
        <end position="108"/>
    </location>
</feature>
<comment type="caution">
    <text evidence="11">The sequence shown here is derived from an EMBL/GenBank/DDBJ whole genome shotgun (WGS) entry which is preliminary data.</text>
</comment>
<dbReference type="InterPro" id="IPR009094">
    <property type="entry name" value="DiS-bond_isomerase_DsbC/G_N_sf"/>
</dbReference>